<reference evidence="3" key="1">
    <citation type="journal article" date="2014" name="Proc. Natl. Acad. Sci. U.S.A.">
        <title>Extensive sampling of basidiomycete genomes demonstrates inadequacy of the white-rot/brown-rot paradigm for wood decay fungi.</title>
        <authorList>
            <person name="Riley R."/>
            <person name="Salamov A.A."/>
            <person name="Brown D.W."/>
            <person name="Nagy L.G."/>
            <person name="Floudas D."/>
            <person name="Held B.W."/>
            <person name="Levasseur A."/>
            <person name="Lombard V."/>
            <person name="Morin E."/>
            <person name="Otillar R."/>
            <person name="Lindquist E.A."/>
            <person name="Sun H."/>
            <person name="LaButti K.M."/>
            <person name="Schmutz J."/>
            <person name="Jabbour D."/>
            <person name="Luo H."/>
            <person name="Baker S.E."/>
            <person name="Pisabarro A.G."/>
            <person name="Walton J.D."/>
            <person name="Blanchette R.A."/>
            <person name="Henrissat B."/>
            <person name="Martin F."/>
            <person name="Cullen D."/>
            <person name="Hibbett D.S."/>
            <person name="Grigoriev I.V."/>
        </authorList>
    </citation>
    <scope>NUCLEOTIDE SEQUENCE [LARGE SCALE GENOMIC DNA]</scope>
    <source>
        <strain evidence="3">PC15</strain>
    </source>
</reference>
<evidence type="ECO:0000313" key="3">
    <source>
        <dbReference type="Proteomes" id="UP000027073"/>
    </source>
</evidence>
<dbReference type="OrthoDB" id="3057432at2759"/>
<proteinExistence type="predicted"/>
<accession>A0A067NKR5</accession>
<evidence type="ECO:0000256" key="1">
    <source>
        <dbReference type="SAM" id="MobiDB-lite"/>
    </source>
</evidence>
<feature type="non-terminal residue" evidence="2">
    <location>
        <position position="1112"/>
    </location>
</feature>
<feature type="region of interest" description="Disordered" evidence="1">
    <location>
        <begin position="243"/>
        <end position="306"/>
    </location>
</feature>
<dbReference type="Proteomes" id="UP000027073">
    <property type="component" value="Unassembled WGS sequence"/>
</dbReference>
<dbReference type="EMBL" id="KL198008">
    <property type="protein sequence ID" value="KDQ28524.1"/>
    <property type="molecule type" value="Genomic_DNA"/>
</dbReference>
<protein>
    <recommendedName>
        <fullName evidence="4">Ubiquitin-like protease family profile domain-containing protein</fullName>
    </recommendedName>
</protein>
<gene>
    <name evidence="2" type="ORF">PLEOSDRAFT_1084230</name>
</gene>
<dbReference type="VEuPathDB" id="FungiDB:PLEOSDRAFT_1084230"/>
<organism evidence="2 3">
    <name type="scientific">Pleurotus ostreatus (strain PC15)</name>
    <name type="common">Oyster mushroom</name>
    <dbReference type="NCBI Taxonomy" id="1137138"/>
    <lineage>
        <taxon>Eukaryota</taxon>
        <taxon>Fungi</taxon>
        <taxon>Dikarya</taxon>
        <taxon>Basidiomycota</taxon>
        <taxon>Agaricomycotina</taxon>
        <taxon>Agaricomycetes</taxon>
        <taxon>Agaricomycetidae</taxon>
        <taxon>Agaricales</taxon>
        <taxon>Pleurotineae</taxon>
        <taxon>Pleurotaceae</taxon>
        <taxon>Pleurotus</taxon>
    </lineage>
</organism>
<name>A0A067NKR5_PLEO1</name>
<dbReference type="HOGENOM" id="CLU_281832_0_0_1"/>
<feature type="region of interest" description="Disordered" evidence="1">
    <location>
        <begin position="621"/>
        <end position="660"/>
    </location>
</feature>
<dbReference type="InParanoid" id="A0A067NKR5"/>
<dbReference type="STRING" id="1137138.A0A067NKR5"/>
<dbReference type="AlphaFoldDB" id="A0A067NKR5"/>
<sequence length="1112" mass="125655">MSKPIKPSKAGAKRRWSHLISDDDDDEYEDQSFKQQDADAPPLSTRFMKGQSKKRDSPPAKRSRQTRQAAIPPQMAGNEIYDPPDKPEFDGTEELEQLWPWAQGPLENGLRQRALFRTSAFQKPTVRAKPNARKANTSTASQATAAVSVLIPSLLSKMPEFRLYLEISSKELPSYSSIELLLPLVKKLARQLIDLKARGQSLDEKFLRGINQKAVSSLGTHEYLISDHFDWVSSEALLEFRNKHKPKKSQKPPVWRKDSISSVDTDEDDPSSTFSDFESKGQKDDDYVEPPGAPMGSPQLSPEGEMRAAAGANSIELYLINPLRLVQIRDSLMTLSHEQYIDGIAMDQWLLKQYQQLQEPLPRYIPMTYLLCDGPPWGPDEIDGYRRIYDDLPLIEEGPCIMQDCVGVILVNRNHYCCVIFRPEAREIHILGRTGDLMGKQGNWTAIGSQDVWRRVCLLNGWQLGEETMHIKEVGLPQNGYDCGPIVCQAITHMWTERLVFDSNGYWERPALLCCHTTRLTMLRDLQISLVDWITIHAHLQNHYPALIAQYLDLRELVDNLQKSLTPTLLAAVVIPIEQNLLTSMAICAKCKPTRPFHPQRSCQSEQLSKLLKGARRFNPFNNIVSPPAQDEDGDNPSGGEKDDDEFELGRLGAPTEHTPAPLGALIERFPRRVLPVPLTPRPAFPVRLTRKDNLPVLPVPLNRKNNLRGLRLPFDRNFDEYETGPTASALLPVDDTIEGYAPGLVYIAKHILLHGWEHFHDYGWRILPSFAQMFHMTPPTQVGSHIMREVPDDLVQPSCTEPPSGYDVISMGLEDMIAHARTSQEAINIVVTGLDSESRHVHVDITKDQLILGPDDLAVSADIDSVIFVTREPRFMKPVAILTSPVIRDRAPIWKNNHAYAELLVPPSDEDRDAGGARTDWLLQCFALSRVPHVHLGIQGGLSSMVNLYLFFPRMTHKAPYSRFWTSKVPAHIQYLIWEDVILPSLRRVIGVTEEVYAGYDQDHVKFKQGGKSSATPSFPLSRPKFAQFLRELDQMIRALDQEGKTQYGSYFFVLENKGCKSYCRATYEPEIGMDMEDTVSSAFRKCQETFDGLDWSYMLDPSNGGDLLLG</sequence>
<evidence type="ECO:0000313" key="2">
    <source>
        <dbReference type="EMBL" id="KDQ28524.1"/>
    </source>
</evidence>
<evidence type="ECO:0008006" key="4">
    <source>
        <dbReference type="Google" id="ProtNLM"/>
    </source>
</evidence>
<feature type="region of interest" description="Disordered" evidence="1">
    <location>
        <begin position="1"/>
        <end position="88"/>
    </location>
</feature>